<keyword evidence="3" id="KW-1185">Reference proteome</keyword>
<keyword evidence="1" id="KW-0812">Transmembrane</keyword>
<feature type="transmembrane region" description="Helical" evidence="1">
    <location>
        <begin position="99"/>
        <end position="118"/>
    </location>
</feature>
<keyword evidence="1" id="KW-1133">Transmembrane helix</keyword>
<dbReference type="RefSeq" id="WP_276237236.1">
    <property type="nucleotide sequence ID" value="NZ_CP119989.1"/>
</dbReference>
<feature type="transmembrane region" description="Helical" evidence="1">
    <location>
        <begin position="43"/>
        <end position="61"/>
    </location>
</feature>
<dbReference type="AlphaFoldDB" id="A0ABD5X5I1"/>
<feature type="transmembrane region" description="Helical" evidence="1">
    <location>
        <begin position="73"/>
        <end position="92"/>
    </location>
</feature>
<feature type="transmembrane region" description="Helical" evidence="1">
    <location>
        <begin position="189"/>
        <end position="209"/>
    </location>
</feature>
<gene>
    <name evidence="2" type="ORF">ACFQKD_13195</name>
</gene>
<proteinExistence type="predicted"/>
<accession>A0ABD5X5I1</accession>
<organism evidence="2 3">
    <name type="scientific">Halobaculum marinum</name>
    <dbReference type="NCBI Taxonomy" id="3031996"/>
    <lineage>
        <taxon>Archaea</taxon>
        <taxon>Methanobacteriati</taxon>
        <taxon>Methanobacteriota</taxon>
        <taxon>Stenosarchaea group</taxon>
        <taxon>Halobacteria</taxon>
        <taxon>Halobacteriales</taxon>
        <taxon>Haloferacaceae</taxon>
        <taxon>Halobaculum</taxon>
    </lineage>
</organism>
<evidence type="ECO:0000313" key="3">
    <source>
        <dbReference type="Proteomes" id="UP001596388"/>
    </source>
</evidence>
<comment type="caution">
    <text evidence="2">The sequence shown here is derived from an EMBL/GenBank/DDBJ whole genome shotgun (WGS) entry which is preliminary data.</text>
</comment>
<dbReference type="EMBL" id="JBHTAG010000003">
    <property type="protein sequence ID" value="MFC7098261.1"/>
    <property type="molecule type" value="Genomic_DNA"/>
</dbReference>
<reference evidence="2 3" key="1">
    <citation type="journal article" date="2019" name="Int. J. Syst. Evol. Microbiol.">
        <title>The Global Catalogue of Microorganisms (GCM) 10K type strain sequencing project: providing services to taxonomists for standard genome sequencing and annotation.</title>
        <authorList>
            <consortium name="The Broad Institute Genomics Platform"/>
            <consortium name="The Broad Institute Genome Sequencing Center for Infectious Disease"/>
            <person name="Wu L."/>
            <person name="Ma J."/>
        </authorList>
    </citation>
    <scope>NUCLEOTIDE SEQUENCE [LARGE SCALE GENOMIC DNA]</scope>
    <source>
        <strain evidence="2 3">DT55</strain>
    </source>
</reference>
<evidence type="ECO:0000313" key="2">
    <source>
        <dbReference type="EMBL" id="MFC7098261.1"/>
    </source>
</evidence>
<keyword evidence="1" id="KW-0472">Membrane</keyword>
<feature type="transmembrane region" description="Helical" evidence="1">
    <location>
        <begin position="19"/>
        <end position="36"/>
    </location>
</feature>
<dbReference type="GeneID" id="79270816"/>
<sequence>MADIITESSGVHIGDRGRLLGVVSTAVLVAASALALTTGRIKLFGIAWIAFAAMAVAGWLGGRTPGHHTGTLVWGYGLAAGAMVTSAAVFLLPQAMGQSAVFGGFGVALGLLVGYGAHTLGHRLAHMDLPLDRSLAELTAHAFSAGAIIGIIYGNMPELGLLLGLAIVSHKGPAGYAAVHRFAGRGGEWSAILLPAAGVGIAAIASSFLALPASAAVRGVVFGFATGVFLHVAMDFLPECEIGSEVHESLDHEGDAHELLDRLRVHAVASTALGALAVFLGWLAIA</sequence>
<evidence type="ECO:0000256" key="1">
    <source>
        <dbReference type="SAM" id="Phobius"/>
    </source>
</evidence>
<feature type="transmembrane region" description="Helical" evidence="1">
    <location>
        <begin position="265"/>
        <end position="285"/>
    </location>
</feature>
<dbReference type="Proteomes" id="UP001596388">
    <property type="component" value="Unassembled WGS sequence"/>
</dbReference>
<name>A0ABD5X5I1_9EURY</name>
<protein>
    <submittedName>
        <fullName evidence="2">ZIP family metal transporter</fullName>
    </submittedName>
</protein>
<feature type="transmembrane region" description="Helical" evidence="1">
    <location>
        <begin position="138"/>
        <end position="168"/>
    </location>
</feature>